<feature type="domain" description="Glycosyltransferase 2-like" evidence="6">
    <location>
        <begin position="10"/>
        <end position="145"/>
    </location>
</feature>
<evidence type="ECO:0000256" key="3">
    <source>
        <dbReference type="ARBA" id="ARBA00022676"/>
    </source>
</evidence>
<proteinExistence type="predicted"/>
<gene>
    <name evidence="7" type="ORF">RBB77_18200</name>
</gene>
<dbReference type="KEGG" id="tpsc:RBB77_18200"/>
<dbReference type="SUPFAM" id="SSF53448">
    <property type="entry name" value="Nucleotide-diphospho-sugar transferases"/>
    <property type="match status" value="1"/>
</dbReference>
<keyword evidence="2" id="KW-1003">Cell membrane</keyword>
<dbReference type="PANTHER" id="PTHR43646:SF2">
    <property type="entry name" value="GLYCOSYLTRANSFERASE 2-LIKE DOMAIN-CONTAINING PROTEIN"/>
    <property type="match status" value="1"/>
</dbReference>
<evidence type="ECO:0000256" key="4">
    <source>
        <dbReference type="ARBA" id="ARBA00022679"/>
    </source>
</evidence>
<reference evidence="7" key="1">
    <citation type="submission" date="2023-08" db="EMBL/GenBank/DDBJ databases">
        <authorList>
            <person name="Messyasz A."/>
            <person name="Mannisto M.K."/>
            <person name="Kerkhof L.J."/>
            <person name="Haggblom M."/>
        </authorList>
    </citation>
    <scope>NUCLEOTIDE SEQUENCE</scope>
    <source>
        <strain evidence="7">X5P6</strain>
    </source>
</reference>
<reference evidence="7" key="2">
    <citation type="journal article" date="2024" name="Environ. Microbiol.">
        <title>Genome analysis and description of Tunturibacter gen. nov. expands the diversity of Terriglobia in tundra soils.</title>
        <authorList>
            <person name="Messyasz A."/>
            <person name="Mannisto M.K."/>
            <person name="Kerkhof L.J."/>
            <person name="Haggblom M.M."/>
        </authorList>
    </citation>
    <scope>NUCLEOTIDE SEQUENCE</scope>
    <source>
        <strain evidence="7">X5P6</strain>
    </source>
</reference>
<evidence type="ECO:0000256" key="1">
    <source>
        <dbReference type="ARBA" id="ARBA00004236"/>
    </source>
</evidence>
<sequence length="237" mass="25935">MISDPWHVGILIPARNEEKLLPRCLESVFASLSMLPPCVTTDVIVAVDLSTDLTFQIAKEMTRGRGLAISIESGVVGKARAVAAETAMQRYRGPWNRLWLANTDADCVVPDTWVIEQLLLANKSAEAVAGTVEVDSFEEHGPEVLERFRASYVIGSDGSHSHIHGANLGIRGDVYRNSGGWRELATAEDHDLWHRLRDLGVRRVSVDHTRVTTSGRRTGRAPHGFAEALAAHNEVAA</sequence>
<protein>
    <submittedName>
        <fullName evidence="7">Glycosyltransferase</fullName>
        <ecNumber evidence="7">2.4.-.-</ecNumber>
    </submittedName>
</protein>
<dbReference type="EMBL" id="CP132942">
    <property type="protein sequence ID" value="XCB32354.1"/>
    <property type="molecule type" value="Genomic_DNA"/>
</dbReference>
<dbReference type="InterPro" id="IPR029044">
    <property type="entry name" value="Nucleotide-diphossugar_trans"/>
</dbReference>
<keyword evidence="4 7" id="KW-0808">Transferase</keyword>
<dbReference type="GO" id="GO:0005886">
    <property type="term" value="C:plasma membrane"/>
    <property type="evidence" value="ECO:0007669"/>
    <property type="project" value="UniProtKB-SubCell"/>
</dbReference>
<keyword evidence="3 7" id="KW-0328">Glycosyltransferase</keyword>
<dbReference type="Pfam" id="PF00535">
    <property type="entry name" value="Glycos_transf_2"/>
    <property type="match status" value="1"/>
</dbReference>
<dbReference type="EC" id="2.4.-.-" evidence="7"/>
<comment type="subcellular location">
    <subcellularLocation>
        <location evidence="1">Cell membrane</location>
    </subcellularLocation>
</comment>
<dbReference type="AlphaFoldDB" id="A0AAU7ZMZ1"/>
<keyword evidence="5" id="KW-0472">Membrane</keyword>
<evidence type="ECO:0000313" key="7">
    <source>
        <dbReference type="EMBL" id="XCB32354.1"/>
    </source>
</evidence>
<dbReference type="PANTHER" id="PTHR43646">
    <property type="entry name" value="GLYCOSYLTRANSFERASE"/>
    <property type="match status" value="1"/>
</dbReference>
<dbReference type="Gene3D" id="3.90.550.10">
    <property type="entry name" value="Spore Coat Polysaccharide Biosynthesis Protein SpsA, Chain A"/>
    <property type="match status" value="1"/>
</dbReference>
<accession>A0AAU7ZMZ1</accession>
<evidence type="ECO:0000259" key="6">
    <source>
        <dbReference type="Pfam" id="PF00535"/>
    </source>
</evidence>
<dbReference type="InterPro" id="IPR001173">
    <property type="entry name" value="Glyco_trans_2-like"/>
</dbReference>
<name>A0AAU7ZMZ1_9BACT</name>
<evidence type="ECO:0000256" key="2">
    <source>
        <dbReference type="ARBA" id="ARBA00022475"/>
    </source>
</evidence>
<dbReference type="GO" id="GO:0016757">
    <property type="term" value="F:glycosyltransferase activity"/>
    <property type="evidence" value="ECO:0007669"/>
    <property type="project" value="UniProtKB-KW"/>
</dbReference>
<evidence type="ECO:0000256" key="5">
    <source>
        <dbReference type="ARBA" id="ARBA00023136"/>
    </source>
</evidence>
<dbReference type="RefSeq" id="WP_353063197.1">
    <property type="nucleotide sequence ID" value="NZ_CP132942.1"/>
</dbReference>
<organism evidence="7">
    <name type="scientific">Tunturiibacter psychrotolerans</name>
    <dbReference type="NCBI Taxonomy" id="3069686"/>
    <lineage>
        <taxon>Bacteria</taxon>
        <taxon>Pseudomonadati</taxon>
        <taxon>Acidobacteriota</taxon>
        <taxon>Terriglobia</taxon>
        <taxon>Terriglobales</taxon>
        <taxon>Acidobacteriaceae</taxon>
        <taxon>Tunturiibacter</taxon>
    </lineage>
</organism>